<dbReference type="NCBIfam" id="NF001862">
    <property type="entry name" value="PRK00601.1"/>
    <property type="match status" value="1"/>
</dbReference>
<protein>
    <recommendedName>
        <fullName evidence="2">dUTP diphosphatase</fullName>
        <ecNumber evidence="2">3.6.1.23</ecNumber>
    </recommendedName>
</protein>
<name>A0A1G2Q1P7_9BACT</name>
<dbReference type="InterPro" id="IPR036157">
    <property type="entry name" value="dUTPase-like_sf"/>
</dbReference>
<evidence type="ECO:0000256" key="1">
    <source>
        <dbReference type="ARBA" id="ARBA00006581"/>
    </source>
</evidence>
<dbReference type="Pfam" id="PF00692">
    <property type="entry name" value="dUTPase"/>
    <property type="match status" value="1"/>
</dbReference>
<evidence type="ECO:0000313" key="7">
    <source>
        <dbReference type="EMBL" id="OHA54496.1"/>
    </source>
</evidence>
<organism evidence="7 8">
    <name type="scientific">Candidatus Veblenbacteria bacterium RIFOXYA2_FULL_43_9</name>
    <dbReference type="NCBI Taxonomy" id="1802425"/>
    <lineage>
        <taxon>Bacteria</taxon>
        <taxon>Candidatus Vebleniibacteriota</taxon>
    </lineage>
</organism>
<evidence type="ECO:0000256" key="5">
    <source>
        <dbReference type="ARBA" id="ARBA00047686"/>
    </source>
</evidence>
<comment type="catalytic activity">
    <reaction evidence="5">
        <text>dUTP + H2O = dUMP + diphosphate + H(+)</text>
        <dbReference type="Rhea" id="RHEA:10248"/>
        <dbReference type="ChEBI" id="CHEBI:15377"/>
        <dbReference type="ChEBI" id="CHEBI:15378"/>
        <dbReference type="ChEBI" id="CHEBI:33019"/>
        <dbReference type="ChEBI" id="CHEBI:61555"/>
        <dbReference type="ChEBI" id="CHEBI:246422"/>
        <dbReference type="EC" id="3.6.1.23"/>
    </reaction>
</comment>
<dbReference type="Gene3D" id="2.70.40.10">
    <property type="match status" value="1"/>
</dbReference>
<dbReference type="GO" id="GO:0004170">
    <property type="term" value="F:dUTP diphosphatase activity"/>
    <property type="evidence" value="ECO:0007669"/>
    <property type="project" value="UniProtKB-EC"/>
</dbReference>
<dbReference type="PANTHER" id="PTHR11241:SF0">
    <property type="entry name" value="DEOXYURIDINE 5'-TRIPHOSPHATE NUCLEOTIDOHYDROLASE"/>
    <property type="match status" value="1"/>
</dbReference>
<dbReference type="InterPro" id="IPR033704">
    <property type="entry name" value="dUTPase_trimeric"/>
</dbReference>
<feature type="domain" description="dUTPase-like" evidence="6">
    <location>
        <begin position="12"/>
        <end position="140"/>
    </location>
</feature>
<evidence type="ECO:0000313" key="8">
    <source>
        <dbReference type="Proteomes" id="UP000178936"/>
    </source>
</evidence>
<comment type="similarity">
    <text evidence="1">Belongs to the dUTPase family.</text>
</comment>
<dbReference type="CDD" id="cd07557">
    <property type="entry name" value="trimeric_dUTPase"/>
    <property type="match status" value="1"/>
</dbReference>
<gene>
    <name evidence="7" type="ORF">A2226_01650</name>
</gene>
<dbReference type="InterPro" id="IPR008181">
    <property type="entry name" value="dUTPase"/>
</dbReference>
<accession>A0A1G2Q1P7</accession>
<dbReference type="SUPFAM" id="SSF51283">
    <property type="entry name" value="dUTPase-like"/>
    <property type="match status" value="1"/>
</dbReference>
<evidence type="ECO:0000259" key="6">
    <source>
        <dbReference type="Pfam" id="PF00692"/>
    </source>
</evidence>
<dbReference type="EMBL" id="MHTB01000046">
    <property type="protein sequence ID" value="OHA54496.1"/>
    <property type="molecule type" value="Genomic_DNA"/>
</dbReference>
<reference evidence="7 8" key="1">
    <citation type="journal article" date="2016" name="Nat. Commun.">
        <title>Thousands of microbial genomes shed light on interconnected biogeochemical processes in an aquifer system.</title>
        <authorList>
            <person name="Anantharaman K."/>
            <person name="Brown C.T."/>
            <person name="Hug L.A."/>
            <person name="Sharon I."/>
            <person name="Castelle C.J."/>
            <person name="Probst A.J."/>
            <person name="Thomas B.C."/>
            <person name="Singh A."/>
            <person name="Wilkins M.J."/>
            <person name="Karaoz U."/>
            <person name="Brodie E.L."/>
            <person name="Williams K.H."/>
            <person name="Hubbard S.S."/>
            <person name="Banfield J.F."/>
        </authorList>
    </citation>
    <scope>NUCLEOTIDE SEQUENCE [LARGE SCALE GENOMIC DNA]</scope>
</reference>
<dbReference type="NCBIfam" id="TIGR00576">
    <property type="entry name" value="dut"/>
    <property type="match status" value="1"/>
</dbReference>
<evidence type="ECO:0000256" key="3">
    <source>
        <dbReference type="ARBA" id="ARBA00022801"/>
    </source>
</evidence>
<dbReference type="PANTHER" id="PTHR11241">
    <property type="entry name" value="DEOXYURIDINE 5'-TRIPHOSPHATE NUCLEOTIDOHYDROLASE"/>
    <property type="match status" value="1"/>
</dbReference>
<dbReference type="GO" id="GO:0000287">
    <property type="term" value="F:magnesium ion binding"/>
    <property type="evidence" value="ECO:0007669"/>
    <property type="project" value="InterPro"/>
</dbReference>
<dbReference type="EC" id="3.6.1.23" evidence="2"/>
<comment type="caution">
    <text evidence="7">The sequence shown here is derived from an EMBL/GenBank/DDBJ whole genome shotgun (WGS) entry which is preliminary data.</text>
</comment>
<dbReference type="AlphaFoldDB" id="A0A1G2Q1P7"/>
<evidence type="ECO:0000256" key="2">
    <source>
        <dbReference type="ARBA" id="ARBA00012379"/>
    </source>
</evidence>
<sequence>MKLEVKKLDPRAKLPAYEHPGDAGLDFYALEDFVVPAGGRKPGIRTGVAVAIPERYVGLFWDKSGLAAKHGLKVMAGVIDSGYRGELLLTLLNTSDVDYHFKAGEKVMQMLIQAVERADIVEVENLSDTSRGDGGFGSTGK</sequence>
<keyword evidence="3" id="KW-0378">Hydrolase</keyword>
<proteinExistence type="inferred from homology"/>
<dbReference type="GO" id="GO:0006226">
    <property type="term" value="P:dUMP biosynthetic process"/>
    <property type="evidence" value="ECO:0007669"/>
    <property type="project" value="InterPro"/>
</dbReference>
<keyword evidence="4" id="KW-0546">Nucleotide metabolism</keyword>
<dbReference type="InterPro" id="IPR029054">
    <property type="entry name" value="dUTPase-like"/>
</dbReference>
<dbReference type="Proteomes" id="UP000178936">
    <property type="component" value="Unassembled WGS sequence"/>
</dbReference>
<evidence type="ECO:0000256" key="4">
    <source>
        <dbReference type="ARBA" id="ARBA00023080"/>
    </source>
</evidence>
<dbReference type="GO" id="GO:0046081">
    <property type="term" value="P:dUTP catabolic process"/>
    <property type="evidence" value="ECO:0007669"/>
    <property type="project" value="InterPro"/>
</dbReference>